<organism evidence="3 4">
    <name type="scientific">Natronorubrum halalkaliphilum</name>
    <dbReference type="NCBI Taxonomy" id="2691917"/>
    <lineage>
        <taxon>Archaea</taxon>
        <taxon>Methanobacteriati</taxon>
        <taxon>Methanobacteriota</taxon>
        <taxon>Stenosarchaea group</taxon>
        <taxon>Halobacteria</taxon>
        <taxon>Halobacteriales</taxon>
        <taxon>Natrialbaceae</taxon>
        <taxon>Natronorubrum</taxon>
    </lineage>
</organism>
<dbReference type="Gene3D" id="1.10.443.10">
    <property type="entry name" value="Intergrase catalytic core"/>
    <property type="match status" value="1"/>
</dbReference>
<sequence>MRMKPYPDRDGKRVWLSKRELQMLIDDINNHETLEKEIGVKLAARAGLRRKELANVKVKDLVEDEKGHPRIRVWEGVAKKEHYREPPIPHELATQIDSLARVQGLDPNDEIVSVSDRTIFRVVRRACDRLEEETNDEGWSRVDVHDLRRSWATHVLADGVLPSVVMEWGGWKNWETFRKHYLGEFSPEVLEREREKVDFLAEGDAIETEPVSHTVVPDSSANYAGD</sequence>
<dbReference type="PANTHER" id="PTHR30349:SF64">
    <property type="entry name" value="PROPHAGE INTEGRASE INTD-RELATED"/>
    <property type="match status" value="1"/>
</dbReference>
<dbReference type="PANTHER" id="PTHR30349">
    <property type="entry name" value="PHAGE INTEGRASE-RELATED"/>
    <property type="match status" value="1"/>
</dbReference>
<reference evidence="3 4" key="1">
    <citation type="submission" date="2020-01" db="EMBL/GenBank/DDBJ databases">
        <title>Natronorubrum sp. JWXQ-INN 674 isolated from Inner Mongolia Autonomous Region of China.</title>
        <authorList>
            <person name="Xue Q."/>
        </authorList>
    </citation>
    <scope>NUCLEOTIDE SEQUENCE [LARGE SCALE GENOMIC DNA]</scope>
    <source>
        <strain evidence="3 4">JWXQ-INN-674</strain>
    </source>
</reference>
<dbReference type="GO" id="GO:0015074">
    <property type="term" value="P:DNA integration"/>
    <property type="evidence" value="ECO:0007669"/>
    <property type="project" value="InterPro"/>
</dbReference>
<dbReference type="CDD" id="cd00397">
    <property type="entry name" value="DNA_BRE_C"/>
    <property type="match status" value="1"/>
</dbReference>
<dbReference type="SUPFAM" id="SSF56349">
    <property type="entry name" value="DNA breaking-rejoining enzymes"/>
    <property type="match status" value="1"/>
</dbReference>
<protein>
    <submittedName>
        <fullName evidence="3">Tyrosine-type recombinase/integrase</fullName>
    </submittedName>
</protein>
<keyword evidence="4" id="KW-1185">Reference proteome</keyword>
<comment type="caution">
    <text evidence="3">The sequence shown here is derived from an EMBL/GenBank/DDBJ whole genome shotgun (WGS) entry which is preliminary data.</text>
</comment>
<dbReference type="InterPro" id="IPR002104">
    <property type="entry name" value="Integrase_catalytic"/>
</dbReference>
<dbReference type="Proteomes" id="UP000434101">
    <property type="component" value="Unassembled WGS sequence"/>
</dbReference>
<proteinExistence type="predicted"/>
<dbReference type="InterPro" id="IPR011010">
    <property type="entry name" value="DNA_brk_join_enz"/>
</dbReference>
<gene>
    <name evidence="3" type="ORF">GS429_15875</name>
</gene>
<dbReference type="OrthoDB" id="216982at2157"/>
<keyword evidence="1" id="KW-0233">DNA recombination</keyword>
<dbReference type="GO" id="GO:0003677">
    <property type="term" value="F:DNA binding"/>
    <property type="evidence" value="ECO:0007669"/>
    <property type="project" value="InterPro"/>
</dbReference>
<dbReference type="EMBL" id="WUYX01000053">
    <property type="protein sequence ID" value="MXV63507.1"/>
    <property type="molecule type" value="Genomic_DNA"/>
</dbReference>
<dbReference type="InterPro" id="IPR050090">
    <property type="entry name" value="Tyrosine_recombinase_XerCD"/>
</dbReference>
<evidence type="ECO:0000313" key="3">
    <source>
        <dbReference type="EMBL" id="MXV63507.1"/>
    </source>
</evidence>
<evidence type="ECO:0000313" key="4">
    <source>
        <dbReference type="Proteomes" id="UP000434101"/>
    </source>
</evidence>
<dbReference type="AlphaFoldDB" id="A0A6B0VR20"/>
<dbReference type="PROSITE" id="PS51898">
    <property type="entry name" value="TYR_RECOMBINASE"/>
    <property type="match status" value="1"/>
</dbReference>
<evidence type="ECO:0000259" key="2">
    <source>
        <dbReference type="PROSITE" id="PS51898"/>
    </source>
</evidence>
<evidence type="ECO:0000256" key="1">
    <source>
        <dbReference type="ARBA" id="ARBA00023172"/>
    </source>
</evidence>
<name>A0A6B0VR20_9EURY</name>
<accession>A0A6B0VR20</accession>
<feature type="domain" description="Tyr recombinase" evidence="2">
    <location>
        <begin position="11"/>
        <end position="195"/>
    </location>
</feature>
<dbReference type="InterPro" id="IPR013762">
    <property type="entry name" value="Integrase-like_cat_sf"/>
</dbReference>
<dbReference type="Pfam" id="PF00589">
    <property type="entry name" value="Phage_integrase"/>
    <property type="match status" value="1"/>
</dbReference>
<dbReference type="GO" id="GO:0006310">
    <property type="term" value="P:DNA recombination"/>
    <property type="evidence" value="ECO:0007669"/>
    <property type="project" value="UniProtKB-KW"/>
</dbReference>